<dbReference type="PANTHER" id="PTHR46637">
    <property type="entry name" value="TIS1421-TRANSPOSASE PROTEIN A"/>
    <property type="match status" value="1"/>
</dbReference>
<accession>A0ABV2X989</accession>
<dbReference type="EMBL" id="JBEYBR010000023">
    <property type="protein sequence ID" value="MEU2122462.1"/>
    <property type="molecule type" value="Genomic_DNA"/>
</dbReference>
<name>A0ABV2X989_9NOCA</name>
<evidence type="ECO:0000313" key="2">
    <source>
        <dbReference type="EMBL" id="MEU2122462.1"/>
    </source>
</evidence>
<dbReference type="InterPro" id="IPR025161">
    <property type="entry name" value="IS402-like_dom"/>
</dbReference>
<comment type="caution">
    <text evidence="2">The sequence shown here is derived from an EMBL/GenBank/DDBJ whole genome shotgun (WGS) entry which is preliminary data.</text>
</comment>
<dbReference type="PANTHER" id="PTHR46637:SF1">
    <property type="entry name" value="BLL5188 PROTEIN"/>
    <property type="match status" value="1"/>
</dbReference>
<dbReference type="NCBIfam" id="NF033580">
    <property type="entry name" value="transpos_IS5_3"/>
    <property type="match status" value="1"/>
</dbReference>
<dbReference type="Proteomes" id="UP001550535">
    <property type="component" value="Unassembled WGS sequence"/>
</dbReference>
<evidence type="ECO:0000313" key="3">
    <source>
        <dbReference type="Proteomes" id="UP001550535"/>
    </source>
</evidence>
<feature type="domain" description="Insertion element IS402-like" evidence="1">
    <location>
        <begin position="12"/>
        <end position="84"/>
    </location>
</feature>
<protein>
    <submittedName>
        <fullName evidence="2">IS5 family transposase</fullName>
    </submittedName>
</protein>
<evidence type="ECO:0000259" key="1">
    <source>
        <dbReference type="Pfam" id="PF13340"/>
    </source>
</evidence>
<sequence length="126" mass="14266">MARSAGDRFQVLTDGQWELLELLLPKSEARVCRNLANNRLVVEGILYRLRTSSPWRDLPEVFGPWQAVWKRHRRYAEDGTWDRVLTALLALADTTGDLDWVASIDSTVVRVHQHGGGARRDSVSGL</sequence>
<dbReference type="RefSeq" id="WP_357991139.1">
    <property type="nucleotide sequence ID" value="NZ_JBEYBR010000023.1"/>
</dbReference>
<gene>
    <name evidence="2" type="ORF">ABZ507_11645</name>
</gene>
<proteinExistence type="predicted"/>
<organism evidence="2 3">
    <name type="scientific">Nocardia niwae</name>
    <dbReference type="NCBI Taxonomy" id="626084"/>
    <lineage>
        <taxon>Bacteria</taxon>
        <taxon>Bacillati</taxon>
        <taxon>Actinomycetota</taxon>
        <taxon>Actinomycetes</taxon>
        <taxon>Mycobacteriales</taxon>
        <taxon>Nocardiaceae</taxon>
        <taxon>Nocardia</taxon>
    </lineage>
</organism>
<dbReference type="Pfam" id="PF13340">
    <property type="entry name" value="DUF4096"/>
    <property type="match status" value="1"/>
</dbReference>
<dbReference type="InterPro" id="IPR052909">
    <property type="entry name" value="Transposase_6_like"/>
</dbReference>
<keyword evidence="3" id="KW-1185">Reference proteome</keyword>
<reference evidence="2 3" key="1">
    <citation type="submission" date="2024-06" db="EMBL/GenBank/DDBJ databases">
        <title>The Natural Products Discovery Center: Release of the First 8490 Sequenced Strains for Exploring Actinobacteria Biosynthetic Diversity.</title>
        <authorList>
            <person name="Kalkreuter E."/>
            <person name="Kautsar S.A."/>
            <person name="Yang D."/>
            <person name="Bader C.D."/>
            <person name="Teijaro C.N."/>
            <person name="Fluegel L."/>
            <person name="Davis C.M."/>
            <person name="Simpson J.R."/>
            <person name="Lauterbach L."/>
            <person name="Steele A.D."/>
            <person name="Gui C."/>
            <person name="Meng S."/>
            <person name="Li G."/>
            <person name="Viehrig K."/>
            <person name="Ye F."/>
            <person name="Su P."/>
            <person name="Kiefer A.F."/>
            <person name="Nichols A."/>
            <person name="Cepeda A.J."/>
            <person name="Yan W."/>
            <person name="Fan B."/>
            <person name="Jiang Y."/>
            <person name="Adhikari A."/>
            <person name="Zheng C.-J."/>
            <person name="Schuster L."/>
            <person name="Cowan T.M."/>
            <person name="Smanski M.J."/>
            <person name="Chevrette M.G."/>
            <person name="De Carvalho L.P.S."/>
            <person name="Shen B."/>
        </authorList>
    </citation>
    <scope>NUCLEOTIDE SEQUENCE [LARGE SCALE GENOMIC DNA]</scope>
    <source>
        <strain evidence="2 3">NPDC019434</strain>
    </source>
</reference>